<keyword evidence="1" id="KW-0732">Signal</keyword>
<organism evidence="2 3">
    <name type="scientific">Oleidesulfovibrio alaskensis (strain ATCC BAA-1058 / DSM 17464 / G20)</name>
    <name type="common">Desulfovibrio alaskensis</name>
    <dbReference type="NCBI Taxonomy" id="207559"/>
    <lineage>
        <taxon>Bacteria</taxon>
        <taxon>Pseudomonadati</taxon>
        <taxon>Thermodesulfobacteriota</taxon>
        <taxon>Desulfovibrionia</taxon>
        <taxon>Desulfovibrionales</taxon>
        <taxon>Desulfovibrionaceae</taxon>
        <taxon>Oleidesulfovibrio</taxon>
    </lineage>
</organism>
<evidence type="ECO:0000256" key="1">
    <source>
        <dbReference type="SAM" id="SignalP"/>
    </source>
</evidence>
<protein>
    <submittedName>
        <fullName evidence="2">Uncharacterized protein</fullName>
    </submittedName>
</protein>
<dbReference type="InterPro" id="IPR003787">
    <property type="entry name" value="Sulphur_relay_DsrE/F-like"/>
</dbReference>
<dbReference type="Gene3D" id="3.40.1260.10">
    <property type="entry name" value="DsrEFH-like"/>
    <property type="match status" value="1"/>
</dbReference>
<name>Q30W39_OLEA2</name>
<proteinExistence type="predicted"/>
<reference evidence="2 3" key="1">
    <citation type="journal article" date="2011" name="J. Bacteriol.">
        <title>Complete genome sequence and updated annotation of Desulfovibrio alaskensis G20.</title>
        <authorList>
            <person name="Hauser L.J."/>
            <person name="Land M.L."/>
            <person name="Brown S.D."/>
            <person name="Larimer F."/>
            <person name="Keller K.L."/>
            <person name="Rapp-Giles B.J."/>
            <person name="Price M.N."/>
            <person name="Lin M."/>
            <person name="Bruce D.C."/>
            <person name="Detter J.C."/>
            <person name="Tapia R."/>
            <person name="Han C.S."/>
            <person name="Goodwin L.A."/>
            <person name="Cheng J.F."/>
            <person name="Pitluck S."/>
            <person name="Copeland A."/>
            <person name="Lucas S."/>
            <person name="Nolan M."/>
            <person name="Lapidus A.L."/>
            <person name="Palumbo A.V."/>
            <person name="Wall J.D."/>
        </authorList>
    </citation>
    <scope>NUCLEOTIDE SEQUENCE [LARGE SCALE GENOMIC DNA]</scope>
    <source>
        <strain evidence="3">ATCC BAA 1058 / DSM 17464 / G20</strain>
    </source>
</reference>
<dbReference type="eggNOG" id="COG1553">
    <property type="taxonomic scope" value="Bacteria"/>
</dbReference>
<dbReference type="KEGG" id="dde:Dde_3313"/>
<evidence type="ECO:0000313" key="2">
    <source>
        <dbReference type="EMBL" id="ABB40107.1"/>
    </source>
</evidence>
<dbReference type="EMBL" id="CP000112">
    <property type="protein sequence ID" value="ABB40107.1"/>
    <property type="molecule type" value="Genomic_DNA"/>
</dbReference>
<accession>Q30W39</accession>
<dbReference type="STRING" id="207559.Dde_3313"/>
<keyword evidence="3" id="KW-1185">Reference proteome</keyword>
<dbReference type="AlphaFoldDB" id="Q30W39"/>
<gene>
    <name evidence="2" type="ordered locus">Dde_3313</name>
</gene>
<feature type="chain" id="PRO_5004219700" evidence="1">
    <location>
        <begin position="26"/>
        <end position="147"/>
    </location>
</feature>
<dbReference type="RefSeq" id="WP_011369040.1">
    <property type="nucleotide sequence ID" value="NC_007519.1"/>
</dbReference>
<dbReference type="SUPFAM" id="SSF75169">
    <property type="entry name" value="DsrEFH-like"/>
    <property type="match status" value="1"/>
</dbReference>
<dbReference type="InterPro" id="IPR027396">
    <property type="entry name" value="DsrEFH-like"/>
</dbReference>
<dbReference type="HOGENOM" id="CLU_1765044_0_0_7"/>
<sequence>MKNRCCVAILVLLCVFLAGIAPAGADDGDIQRVVTSVTTDDVNRAAMAIAFTRGIMQEKQVEGILFFNVYGVNLVNAGKDSPVYGNGKTVAQMLREFMDAGGVVMACPMCMQHVGGMTSADLIQGVSAVKGGGVKAVSGPRTLALSY</sequence>
<evidence type="ECO:0000313" key="3">
    <source>
        <dbReference type="Proteomes" id="UP000002710"/>
    </source>
</evidence>
<feature type="signal peptide" evidence="1">
    <location>
        <begin position="1"/>
        <end position="25"/>
    </location>
</feature>
<dbReference type="Pfam" id="PF02635">
    <property type="entry name" value="DsrE"/>
    <property type="match status" value="1"/>
</dbReference>
<dbReference type="Proteomes" id="UP000002710">
    <property type="component" value="Chromosome"/>
</dbReference>